<dbReference type="InterPro" id="IPR001365">
    <property type="entry name" value="A_deaminase_dom"/>
</dbReference>
<keyword evidence="9" id="KW-1185">Reference proteome</keyword>
<dbReference type="PANTHER" id="PTHR11409:SF43">
    <property type="entry name" value="ADENOSINE DEAMINASE"/>
    <property type="match status" value="1"/>
</dbReference>
<dbReference type="EC" id="3.5.4.4" evidence="3"/>
<evidence type="ECO:0000313" key="8">
    <source>
        <dbReference type="EMBL" id="GHC26342.1"/>
    </source>
</evidence>
<feature type="domain" description="Adenosine deaminase" evidence="7">
    <location>
        <begin position="250"/>
        <end position="462"/>
    </location>
</feature>
<keyword evidence="4" id="KW-0479">Metal-binding</keyword>
<evidence type="ECO:0000313" key="9">
    <source>
        <dbReference type="Proteomes" id="UP000604243"/>
    </source>
</evidence>
<organism evidence="8 9">
    <name type="scientific">Kushneria pakistanensis</name>
    <dbReference type="NCBI Taxonomy" id="1508770"/>
    <lineage>
        <taxon>Bacteria</taxon>
        <taxon>Pseudomonadati</taxon>
        <taxon>Pseudomonadota</taxon>
        <taxon>Gammaproteobacteria</taxon>
        <taxon>Oceanospirillales</taxon>
        <taxon>Halomonadaceae</taxon>
        <taxon>Kushneria</taxon>
    </lineage>
</organism>
<evidence type="ECO:0000256" key="6">
    <source>
        <dbReference type="ARBA" id="ARBA00022833"/>
    </source>
</evidence>
<gene>
    <name evidence="8" type="primary">add</name>
    <name evidence="8" type="ORF">GCM10010082_19380</name>
</gene>
<reference evidence="9" key="1">
    <citation type="journal article" date="2019" name="Int. J. Syst. Evol. Microbiol.">
        <title>The Global Catalogue of Microorganisms (GCM) 10K type strain sequencing project: providing services to taxonomists for standard genome sequencing and annotation.</title>
        <authorList>
            <consortium name="The Broad Institute Genomics Platform"/>
            <consortium name="The Broad Institute Genome Sequencing Center for Infectious Disease"/>
            <person name="Wu L."/>
            <person name="Ma J."/>
        </authorList>
    </citation>
    <scope>NUCLEOTIDE SEQUENCE [LARGE SCALE GENOMIC DNA]</scope>
    <source>
        <strain evidence="9">KCTC 42082</strain>
    </source>
</reference>
<dbReference type="Proteomes" id="UP000604243">
    <property type="component" value="Unassembled WGS sequence"/>
</dbReference>
<protein>
    <recommendedName>
        <fullName evidence="3">adenosine deaminase</fullName>
        <ecNumber evidence="3">3.5.4.4</ecNumber>
    </recommendedName>
</protein>
<dbReference type="InterPro" id="IPR032466">
    <property type="entry name" value="Metal_Hydrolase"/>
</dbReference>
<evidence type="ECO:0000259" key="7">
    <source>
        <dbReference type="Pfam" id="PF00962"/>
    </source>
</evidence>
<dbReference type="InterPro" id="IPR006330">
    <property type="entry name" value="Ado/ade_deaminase"/>
</dbReference>
<evidence type="ECO:0000256" key="5">
    <source>
        <dbReference type="ARBA" id="ARBA00022801"/>
    </source>
</evidence>
<dbReference type="Pfam" id="PF00962">
    <property type="entry name" value="A_deaminase"/>
    <property type="match status" value="1"/>
</dbReference>
<comment type="caution">
    <text evidence="8">The sequence shown here is derived from an EMBL/GenBank/DDBJ whole genome shotgun (WGS) entry which is preliminary data.</text>
</comment>
<dbReference type="RefSeq" id="WP_189517513.1">
    <property type="nucleotide sequence ID" value="NZ_BMZM01000002.1"/>
</dbReference>
<evidence type="ECO:0000256" key="2">
    <source>
        <dbReference type="ARBA" id="ARBA00006676"/>
    </source>
</evidence>
<dbReference type="EMBL" id="BMZM01000002">
    <property type="protein sequence ID" value="GHC26342.1"/>
    <property type="molecule type" value="Genomic_DNA"/>
</dbReference>
<dbReference type="Gene3D" id="3.20.20.140">
    <property type="entry name" value="Metal-dependent hydrolases"/>
    <property type="match status" value="1"/>
</dbReference>
<evidence type="ECO:0000256" key="1">
    <source>
        <dbReference type="ARBA" id="ARBA00001947"/>
    </source>
</evidence>
<comment type="cofactor">
    <cofactor evidence="1">
        <name>Zn(2+)</name>
        <dbReference type="ChEBI" id="CHEBI:29105"/>
    </cofactor>
</comment>
<keyword evidence="5" id="KW-0378">Hydrolase</keyword>
<dbReference type="SUPFAM" id="SSF51556">
    <property type="entry name" value="Metallo-dependent hydrolases"/>
    <property type="match status" value="1"/>
</dbReference>
<evidence type="ECO:0000256" key="4">
    <source>
        <dbReference type="ARBA" id="ARBA00022723"/>
    </source>
</evidence>
<accession>A0ABQ3FJ02</accession>
<comment type="similarity">
    <text evidence="2">Belongs to the metallo-dependent hydrolases superfamily. Adenosine and AMP deaminases family.</text>
</comment>
<dbReference type="PANTHER" id="PTHR11409">
    <property type="entry name" value="ADENOSINE DEAMINASE"/>
    <property type="match status" value="1"/>
</dbReference>
<proteinExistence type="inferred from homology"/>
<name>A0ABQ3FJ02_9GAMM</name>
<sequence length="532" mass="57415">MLTRFLSHPGALATFVTLGFGAGALLMAAPAEADSERTKRTAELMEDIRDQPPRLRMFLQRMPKGGDIHHHLWGAPWPETLLAEAGEKGLCVHADGSAIAPPPCDGDELISAEGLARHDSGLYAELLNALSMRNTPNGPGTPPVEGHDQFFATFDRFAPVAAGSPGALLSATKRLAALDHLGYVETMSNPGALHAFGAMAQSRELDADDLDAAFKALSSEIASPLADAREEVDAMFSDADSRLGCDGRDAAPGCDVTVRLQGFAVRTQAPMAVFGELMMAFALADADPRYVGVNLVAPEDHPVALEDYDRHMQMLAFLSKQYPEVPLALHAGELTLGLVPPFELQDHIRKAIEVGGARRIGHGVSIAHEQHAPQLLQAMAEQNVAVEINLTSNDVILGVRGADHPLNLYRNTGVPLVLATDDQGVSRIDLTREYERGVTEHGLDYPALVEMARNSLEYSFLTGESLWAEGEVGETRVAACQDAALDATPGGDCARLIKESDRARLQWQFEQNLMAFEADVAQWPQWLGGDRR</sequence>
<keyword evidence="6" id="KW-0862">Zinc</keyword>
<evidence type="ECO:0000256" key="3">
    <source>
        <dbReference type="ARBA" id="ARBA00012784"/>
    </source>
</evidence>